<reference evidence="1" key="1">
    <citation type="submission" date="2019-10" db="EMBL/GenBank/DDBJ databases">
        <authorList>
            <consortium name="DOE Joint Genome Institute"/>
            <person name="Kuo A."/>
            <person name="Miyauchi S."/>
            <person name="Kiss E."/>
            <person name="Drula E."/>
            <person name="Kohler A."/>
            <person name="Sanchez-Garcia M."/>
            <person name="Andreopoulos B."/>
            <person name="Barry K.W."/>
            <person name="Bonito G."/>
            <person name="Buee M."/>
            <person name="Carver A."/>
            <person name="Chen C."/>
            <person name="Cichocki N."/>
            <person name="Clum A."/>
            <person name="Culley D."/>
            <person name="Crous P.W."/>
            <person name="Fauchery L."/>
            <person name="Girlanda M."/>
            <person name="Hayes R."/>
            <person name="Keri Z."/>
            <person name="Labutti K."/>
            <person name="Lipzen A."/>
            <person name="Lombard V."/>
            <person name="Magnuson J."/>
            <person name="Maillard F."/>
            <person name="Morin E."/>
            <person name="Murat C."/>
            <person name="Nolan M."/>
            <person name="Ohm R."/>
            <person name="Pangilinan J."/>
            <person name="Pereira M."/>
            <person name="Perotto S."/>
            <person name="Peter M."/>
            <person name="Riley R."/>
            <person name="Sitrit Y."/>
            <person name="Stielow B."/>
            <person name="Szollosi G."/>
            <person name="Zifcakova L."/>
            <person name="Stursova M."/>
            <person name="Spatafora J.W."/>
            <person name="Tedersoo L."/>
            <person name="Vaario L.-M."/>
            <person name="Yamada A."/>
            <person name="Yan M."/>
            <person name="Wang P."/>
            <person name="Xu J."/>
            <person name="Bruns T."/>
            <person name="Baldrian P."/>
            <person name="Vilgalys R."/>
            <person name="Henrissat B."/>
            <person name="Grigoriev I.V."/>
            <person name="Hibbett D."/>
            <person name="Nagy L.G."/>
            <person name="Martin F.M."/>
        </authorList>
    </citation>
    <scope>NUCLEOTIDE SEQUENCE</scope>
    <source>
        <strain evidence="1">P2</strain>
    </source>
</reference>
<keyword evidence="2" id="KW-1185">Reference proteome</keyword>
<name>A0ACB6ZX84_THEGA</name>
<gene>
    <name evidence="1" type="ORF">BDM02DRAFT_3107262</name>
</gene>
<comment type="caution">
    <text evidence="1">The sequence shown here is derived from an EMBL/GenBank/DDBJ whole genome shotgun (WGS) entry which is preliminary data.</text>
</comment>
<dbReference type="EMBL" id="MU117962">
    <property type="protein sequence ID" value="KAF9654039.1"/>
    <property type="molecule type" value="Genomic_DNA"/>
</dbReference>
<organism evidence="1 2">
    <name type="scientific">Thelephora ganbajun</name>
    <name type="common">Ganba fungus</name>
    <dbReference type="NCBI Taxonomy" id="370292"/>
    <lineage>
        <taxon>Eukaryota</taxon>
        <taxon>Fungi</taxon>
        <taxon>Dikarya</taxon>
        <taxon>Basidiomycota</taxon>
        <taxon>Agaricomycotina</taxon>
        <taxon>Agaricomycetes</taxon>
        <taxon>Thelephorales</taxon>
        <taxon>Thelephoraceae</taxon>
        <taxon>Thelephora</taxon>
    </lineage>
</organism>
<sequence>MLIINPYDRYVSDNSSPPDNAPFRTRISFSRKAAPVVSITTTPATSTGQENRSPTSSIPFPSTPLQVPSTQYCRDAAYTPCPGDPLSTPEPTEYIPPTYSHHRQRSNSGLMSIQRRNPRPLATLNSESRAGVGCIDLGKSTAVLSITSSGVVSRVDNNRLSKTLATSRQRRLQQLDRKRNAPMVTKKPTKKASMDAKFLITLHHSITWHIENRLDVKGSQELDAQDGLLAQRILQHLTQRGQISSPGLRSEVHVNGTLMYPVPNPFPTSDASISDPCSPSPAPVPGPGIMTMSQIVAALHLKHRDRATRPPRPRNPTTRIPSTVSKRSPLSQLC</sequence>
<dbReference type="Proteomes" id="UP000886501">
    <property type="component" value="Unassembled WGS sequence"/>
</dbReference>
<accession>A0ACB6ZX84</accession>
<evidence type="ECO:0000313" key="2">
    <source>
        <dbReference type="Proteomes" id="UP000886501"/>
    </source>
</evidence>
<reference evidence="1" key="2">
    <citation type="journal article" date="2020" name="Nat. Commun.">
        <title>Large-scale genome sequencing of mycorrhizal fungi provides insights into the early evolution of symbiotic traits.</title>
        <authorList>
            <person name="Miyauchi S."/>
            <person name="Kiss E."/>
            <person name="Kuo A."/>
            <person name="Drula E."/>
            <person name="Kohler A."/>
            <person name="Sanchez-Garcia M."/>
            <person name="Morin E."/>
            <person name="Andreopoulos B."/>
            <person name="Barry K.W."/>
            <person name="Bonito G."/>
            <person name="Buee M."/>
            <person name="Carver A."/>
            <person name="Chen C."/>
            <person name="Cichocki N."/>
            <person name="Clum A."/>
            <person name="Culley D."/>
            <person name="Crous P.W."/>
            <person name="Fauchery L."/>
            <person name="Girlanda M."/>
            <person name="Hayes R.D."/>
            <person name="Keri Z."/>
            <person name="LaButti K."/>
            <person name="Lipzen A."/>
            <person name="Lombard V."/>
            <person name="Magnuson J."/>
            <person name="Maillard F."/>
            <person name="Murat C."/>
            <person name="Nolan M."/>
            <person name="Ohm R.A."/>
            <person name="Pangilinan J."/>
            <person name="Pereira M.F."/>
            <person name="Perotto S."/>
            <person name="Peter M."/>
            <person name="Pfister S."/>
            <person name="Riley R."/>
            <person name="Sitrit Y."/>
            <person name="Stielow J.B."/>
            <person name="Szollosi G."/>
            <person name="Zifcakova L."/>
            <person name="Stursova M."/>
            <person name="Spatafora J.W."/>
            <person name="Tedersoo L."/>
            <person name="Vaario L.M."/>
            <person name="Yamada A."/>
            <person name="Yan M."/>
            <person name="Wang P."/>
            <person name="Xu J."/>
            <person name="Bruns T."/>
            <person name="Baldrian P."/>
            <person name="Vilgalys R."/>
            <person name="Dunand C."/>
            <person name="Henrissat B."/>
            <person name="Grigoriev I.V."/>
            <person name="Hibbett D."/>
            <person name="Nagy L.G."/>
            <person name="Martin F.M."/>
        </authorList>
    </citation>
    <scope>NUCLEOTIDE SEQUENCE</scope>
    <source>
        <strain evidence="1">P2</strain>
    </source>
</reference>
<protein>
    <submittedName>
        <fullName evidence="1">Uncharacterized protein</fullName>
    </submittedName>
</protein>
<evidence type="ECO:0000313" key="1">
    <source>
        <dbReference type="EMBL" id="KAF9654039.1"/>
    </source>
</evidence>
<proteinExistence type="predicted"/>